<dbReference type="EMBL" id="FQVT01000004">
    <property type="protein sequence ID" value="SHG03266.1"/>
    <property type="molecule type" value="Genomic_DNA"/>
</dbReference>
<gene>
    <name evidence="3" type="ORF">SAMN05444483_104169</name>
</gene>
<evidence type="ECO:0000256" key="1">
    <source>
        <dbReference type="SAM" id="Phobius"/>
    </source>
</evidence>
<keyword evidence="1" id="KW-0472">Membrane</keyword>
<reference evidence="4" key="1">
    <citation type="submission" date="2016-11" db="EMBL/GenBank/DDBJ databases">
        <authorList>
            <person name="Varghese N."/>
            <person name="Submissions S."/>
        </authorList>
    </citation>
    <scope>NUCLEOTIDE SEQUENCE [LARGE SCALE GENOMIC DNA]</scope>
    <source>
        <strain evidence="4">DSM 24579</strain>
    </source>
</reference>
<sequence length="81" mass="9141">MTITMDLLGWSGSFFIILSYSLTLSKQRDFTKTCKYLNLFGGALVALNCYYYSAMPSFITNAMWSGIAILSLFKTQNVNRS</sequence>
<protein>
    <recommendedName>
        <fullName evidence="2">CBU-0592-like domain-containing protein</fullName>
    </recommendedName>
</protein>
<organism evidence="3 4">
    <name type="scientific">Salegentibacter echinorum</name>
    <dbReference type="NCBI Taxonomy" id="1073325"/>
    <lineage>
        <taxon>Bacteria</taxon>
        <taxon>Pseudomonadati</taxon>
        <taxon>Bacteroidota</taxon>
        <taxon>Flavobacteriia</taxon>
        <taxon>Flavobacteriales</taxon>
        <taxon>Flavobacteriaceae</taxon>
        <taxon>Salegentibacter</taxon>
    </lineage>
</organism>
<dbReference type="NCBIfam" id="NF047864">
    <property type="entry name" value="CBU_0592_membra"/>
    <property type="match status" value="1"/>
</dbReference>
<dbReference type="OrthoDB" id="7063597at2"/>
<dbReference type="Proteomes" id="UP000183945">
    <property type="component" value="Unassembled WGS sequence"/>
</dbReference>
<keyword evidence="1" id="KW-1133">Transmembrane helix</keyword>
<dbReference type="RefSeq" id="WP_072878715.1">
    <property type="nucleotide sequence ID" value="NZ_FQVT01000004.1"/>
</dbReference>
<keyword evidence="1" id="KW-0812">Transmembrane</keyword>
<dbReference type="InterPro" id="IPR058058">
    <property type="entry name" value="CBU_0592-like"/>
</dbReference>
<feature type="transmembrane region" description="Helical" evidence="1">
    <location>
        <begin position="7"/>
        <end position="24"/>
    </location>
</feature>
<dbReference type="STRING" id="1073325.SAMN05444483_104169"/>
<feature type="transmembrane region" description="Helical" evidence="1">
    <location>
        <begin position="59"/>
        <end position="75"/>
    </location>
</feature>
<feature type="domain" description="CBU-0592-like" evidence="2">
    <location>
        <begin position="6"/>
        <end position="75"/>
    </location>
</feature>
<proteinExistence type="predicted"/>
<keyword evidence="4" id="KW-1185">Reference proteome</keyword>
<accession>A0A1M5GHU7</accession>
<evidence type="ECO:0000313" key="3">
    <source>
        <dbReference type="EMBL" id="SHG03266.1"/>
    </source>
</evidence>
<evidence type="ECO:0000313" key="4">
    <source>
        <dbReference type="Proteomes" id="UP000183945"/>
    </source>
</evidence>
<evidence type="ECO:0000259" key="2">
    <source>
        <dbReference type="Pfam" id="PF26604"/>
    </source>
</evidence>
<name>A0A1M5GHU7_SALEC</name>
<dbReference type="AlphaFoldDB" id="A0A1M5GHU7"/>
<dbReference type="Pfam" id="PF26604">
    <property type="entry name" value="CBU_0592"/>
    <property type="match status" value="1"/>
</dbReference>